<evidence type="ECO:0000313" key="3">
    <source>
        <dbReference type="EMBL" id="KAB0265632.1"/>
    </source>
</evidence>
<accession>A0A5N3P7D4</accession>
<dbReference type="Proteomes" id="UP000325684">
    <property type="component" value="Unassembled WGS sequence"/>
</dbReference>
<dbReference type="RefSeq" id="WP_150946972.1">
    <property type="nucleotide sequence ID" value="NZ_VCMV01000032.1"/>
</dbReference>
<feature type="signal peptide" evidence="2">
    <location>
        <begin position="1"/>
        <end position="45"/>
    </location>
</feature>
<evidence type="ECO:0008006" key="5">
    <source>
        <dbReference type="Google" id="ProtNLM"/>
    </source>
</evidence>
<dbReference type="OrthoDB" id="8018783at2"/>
<feature type="compositionally biased region" description="Low complexity" evidence="1">
    <location>
        <begin position="105"/>
        <end position="119"/>
    </location>
</feature>
<reference evidence="3 4" key="1">
    <citation type="journal article" date="2019" name="Microorganisms">
        <title>Genome Insights into the Novel Species Microvirga brassicacearum, a Rapeseed Endophyte with Biotechnological Potential.</title>
        <authorList>
            <person name="Jimenez-Gomez A."/>
            <person name="Saati-Santamaria Z."/>
            <person name="Igual J.M."/>
            <person name="Rivas R."/>
            <person name="Mateos P.F."/>
            <person name="Garcia-Fraile P."/>
        </authorList>
    </citation>
    <scope>NUCLEOTIDE SEQUENCE [LARGE SCALE GENOMIC DNA]</scope>
    <source>
        <strain evidence="3 4">CDVBN77</strain>
    </source>
</reference>
<evidence type="ECO:0000256" key="1">
    <source>
        <dbReference type="SAM" id="MobiDB-lite"/>
    </source>
</evidence>
<dbReference type="EMBL" id="VCMV01000032">
    <property type="protein sequence ID" value="KAB0265632.1"/>
    <property type="molecule type" value="Genomic_DNA"/>
</dbReference>
<sequence>MFARIGGQAFSQNGNFKKVGAMRGLKVFGCAGALALMVAASGASAQEGEAVKSLLGSIGIIPKEKPPINYNERPPLVLPPKMELRAPAPSRGAEANANWPKDPDVAAARRAAADARAPATSRDTYRANQSGVLSAEEMRAGRNPNNYIQSPPPLTGGQADNSKMSPDELRSFQVGQDVKLSGDGLERRYLTDPPAPLLKAQGGAPLKASVDEMPVVDPDSPLGFIQQQQKR</sequence>
<keyword evidence="2" id="KW-0732">Signal</keyword>
<gene>
    <name evidence="3" type="ORF">FEZ63_17785</name>
</gene>
<keyword evidence="4" id="KW-1185">Reference proteome</keyword>
<organism evidence="3 4">
    <name type="scientific">Microvirga brassicacearum</name>
    <dbReference type="NCBI Taxonomy" id="2580413"/>
    <lineage>
        <taxon>Bacteria</taxon>
        <taxon>Pseudomonadati</taxon>
        <taxon>Pseudomonadota</taxon>
        <taxon>Alphaproteobacteria</taxon>
        <taxon>Hyphomicrobiales</taxon>
        <taxon>Methylobacteriaceae</taxon>
        <taxon>Microvirga</taxon>
    </lineage>
</organism>
<proteinExistence type="predicted"/>
<evidence type="ECO:0000256" key="2">
    <source>
        <dbReference type="SAM" id="SignalP"/>
    </source>
</evidence>
<evidence type="ECO:0000313" key="4">
    <source>
        <dbReference type="Proteomes" id="UP000325684"/>
    </source>
</evidence>
<comment type="caution">
    <text evidence="3">The sequence shown here is derived from an EMBL/GenBank/DDBJ whole genome shotgun (WGS) entry which is preliminary data.</text>
</comment>
<name>A0A5N3P7D4_9HYPH</name>
<dbReference type="AlphaFoldDB" id="A0A5N3P7D4"/>
<feature type="region of interest" description="Disordered" evidence="1">
    <location>
        <begin position="87"/>
        <end position="231"/>
    </location>
</feature>
<feature type="chain" id="PRO_5024411439" description="DUF3035 domain-containing protein" evidence="2">
    <location>
        <begin position="46"/>
        <end position="231"/>
    </location>
</feature>
<protein>
    <recommendedName>
        <fullName evidence="5">DUF3035 domain-containing protein</fullName>
    </recommendedName>
</protein>